<evidence type="ECO:0000256" key="3">
    <source>
        <dbReference type="ARBA" id="ARBA00023125"/>
    </source>
</evidence>
<dbReference type="InterPro" id="IPR001034">
    <property type="entry name" value="DeoR_HTH"/>
</dbReference>
<dbReference type="PANTHER" id="PTHR30363:SF4">
    <property type="entry name" value="GLYCEROL-3-PHOSPHATE REGULON REPRESSOR"/>
    <property type="match status" value="1"/>
</dbReference>
<keyword evidence="1" id="KW-0678">Repressor</keyword>
<keyword evidence="2" id="KW-0805">Transcription regulation</keyword>
<dbReference type="InterPro" id="IPR037171">
    <property type="entry name" value="NagB/RpiA_transferase-like"/>
</dbReference>
<keyword evidence="7" id="KW-1185">Reference proteome</keyword>
<dbReference type="EMBL" id="CP139558">
    <property type="protein sequence ID" value="WPU93841.1"/>
    <property type="molecule type" value="Genomic_DNA"/>
</dbReference>
<reference evidence="6 7" key="1">
    <citation type="submission" date="2023-11" db="EMBL/GenBank/DDBJ databases">
        <title>Analysis of the Genomes of Mucilaginibacter gossypii cycad 4 and M. sabulilitoris SNA2: microbes with the potential for plant growth promotion.</title>
        <authorList>
            <person name="Hirsch A.M."/>
            <person name="Humm E."/>
            <person name="Rubbi M."/>
            <person name="Del Vecchio G."/>
            <person name="Ha S.M."/>
            <person name="Pellegrini M."/>
            <person name="Gunsalus R.P."/>
        </authorList>
    </citation>
    <scope>NUCLEOTIDE SEQUENCE [LARGE SCALE GENOMIC DNA]</scope>
    <source>
        <strain evidence="6 7">SNA2</strain>
    </source>
</reference>
<evidence type="ECO:0000256" key="4">
    <source>
        <dbReference type="ARBA" id="ARBA00023163"/>
    </source>
</evidence>
<dbReference type="SUPFAM" id="SSF100950">
    <property type="entry name" value="NagB/RpiA/CoA transferase-like"/>
    <property type="match status" value="1"/>
</dbReference>
<dbReference type="Proteomes" id="UP001324380">
    <property type="component" value="Chromosome"/>
</dbReference>
<dbReference type="GO" id="GO:0003677">
    <property type="term" value="F:DNA binding"/>
    <property type="evidence" value="ECO:0007669"/>
    <property type="project" value="UniProtKB-KW"/>
</dbReference>
<proteinExistence type="predicted"/>
<dbReference type="Pfam" id="PF00455">
    <property type="entry name" value="DeoRC"/>
    <property type="match status" value="1"/>
</dbReference>
<dbReference type="InterPro" id="IPR050313">
    <property type="entry name" value="Carb_Metab_HTH_regulators"/>
</dbReference>
<evidence type="ECO:0000259" key="5">
    <source>
        <dbReference type="PROSITE" id="PS51000"/>
    </source>
</evidence>
<dbReference type="PROSITE" id="PS00894">
    <property type="entry name" value="HTH_DEOR_1"/>
    <property type="match status" value="1"/>
</dbReference>
<evidence type="ECO:0000313" key="6">
    <source>
        <dbReference type="EMBL" id="WPU93841.1"/>
    </source>
</evidence>
<dbReference type="SMART" id="SM00420">
    <property type="entry name" value="HTH_DEOR"/>
    <property type="match status" value="1"/>
</dbReference>
<dbReference type="Gene3D" id="1.10.10.10">
    <property type="entry name" value="Winged helix-like DNA-binding domain superfamily/Winged helix DNA-binding domain"/>
    <property type="match status" value="1"/>
</dbReference>
<protein>
    <submittedName>
        <fullName evidence="6">DeoR/GlpR family DNA-binding transcription regulator</fullName>
    </submittedName>
</protein>
<dbReference type="PROSITE" id="PS51000">
    <property type="entry name" value="HTH_DEOR_2"/>
    <property type="match status" value="1"/>
</dbReference>
<evidence type="ECO:0000256" key="1">
    <source>
        <dbReference type="ARBA" id="ARBA00022491"/>
    </source>
</evidence>
<keyword evidence="3 6" id="KW-0238">DNA-binding</keyword>
<dbReference type="SUPFAM" id="SSF46785">
    <property type="entry name" value="Winged helix' DNA-binding domain"/>
    <property type="match status" value="1"/>
</dbReference>
<dbReference type="InterPro" id="IPR018356">
    <property type="entry name" value="Tscrpt_reg_HTH_DeoR_CS"/>
</dbReference>
<keyword evidence="4" id="KW-0804">Transcription</keyword>
<evidence type="ECO:0000313" key="7">
    <source>
        <dbReference type="Proteomes" id="UP001324380"/>
    </source>
</evidence>
<dbReference type="PANTHER" id="PTHR30363">
    <property type="entry name" value="HTH-TYPE TRANSCRIPTIONAL REGULATOR SRLR-RELATED"/>
    <property type="match status" value="1"/>
</dbReference>
<dbReference type="Pfam" id="PF08220">
    <property type="entry name" value="HTH_DeoR"/>
    <property type="match status" value="1"/>
</dbReference>
<gene>
    <name evidence="6" type="ORF">SNE25_31465</name>
</gene>
<dbReference type="PRINTS" id="PR00037">
    <property type="entry name" value="HTHLACR"/>
</dbReference>
<name>A0ABZ0TM10_9SPHI</name>
<dbReference type="InterPro" id="IPR014036">
    <property type="entry name" value="DeoR-like_C"/>
</dbReference>
<evidence type="ECO:0000256" key="2">
    <source>
        <dbReference type="ARBA" id="ARBA00023015"/>
    </source>
</evidence>
<dbReference type="RefSeq" id="WP_321562971.1">
    <property type="nucleotide sequence ID" value="NZ_CP139558.1"/>
</dbReference>
<dbReference type="InterPro" id="IPR036388">
    <property type="entry name" value="WH-like_DNA-bd_sf"/>
</dbReference>
<organism evidence="6 7">
    <name type="scientific">Mucilaginibacter sabulilitoris</name>
    <dbReference type="NCBI Taxonomy" id="1173583"/>
    <lineage>
        <taxon>Bacteria</taxon>
        <taxon>Pseudomonadati</taxon>
        <taxon>Bacteroidota</taxon>
        <taxon>Sphingobacteriia</taxon>
        <taxon>Sphingobacteriales</taxon>
        <taxon>Sphingobacteriaceae</taxon>
        <taxon>Mucilaginibacter</taxon>
    </lineage>
</organism>
<dbReference type="SMART" id="SM01134">
    <property type="entry name" value="DeoRC"/>
    <property type="match status" value="1"/>
</dbReference>
<dbReference type="InterPro" id="IPR036390">
    <property type="entry name" value="WH_DNA-bd_sf"/>
</dbReference>
<dbReference type="Gene3D" id="3.40.50.1360">
    <property type="match status" value="1"/>
</dbReference>
<sequence length="249" mass="27703">MTKEERFEYILSKLRLNDIAEYAQLSTELGVSEDTIRRDINELAEAGMITKVKGGARPKAIIPATYQEREVYASADKRIIAEKAAKLFKDGQVVVFDGGTTPFLIASFLPRYINITLITHSYPIANLTFQFPNIELVFAGGTASKQSKISTGFDVLKKYNAMHADISILGVHSLHPNYGVTDPVLAEAEVKTRISEMSDRLIVVPTAEKLNNISTIKICKTESIDLLITNLNPDNLLLQPYRKLGIQFL</sequence>
<accession>A0ABZ0TM10</accession>
<feature type="domain" description="HTH deoR-type" evidence="5">
    <location>
        <begin position="3"/>
        <end position="58"/>
    </location>
</feature>